<dbReference type="EMBL" id="CAMAPB010000054">
    <property type="protein sequence ID" value="CAH9064132.1"/>
    <property type="molecule type" value="Genomic_DNA"/>
</dbReference>
<keyword evidence="2" id="KW-1185">Reference proteome</keyword>
<evidence type="ECO:0000313" key="1">
    <source>
        <dbReference type="EMBL" id="CAH9064132.1"/>
    </source>
</evidence>
<organism evidence="1 2">
    <name type="scientific">Pseudoalteromonas haloplanktis</name>
    <name type="common">Alteromonas haloplanktis</name>
    <dbReference type="NCBI Taxonomy" id="228"/>
    <lineage>
        <taxon>Bacteria</taxon>
        <taxon>Pseudomonadati</taxon>
        <taxon>Pseudomonadota</taxon>
        <taxon>Gammaproteobacteria</taxon>
        <taxon>Alteromonadales</taxon>
        <taxon>Pseudoalteromonadaceae</taxon>
        <taxon>Pseudoalteromonas</taxon>
    </lineage>
</organism>
<gene>
    <name evidence="1" type="ORF">PSEHALCIP103_03063</name>
</gene>
<comment type="caution">
    <text evidence="1">The sequence shown here is derived from an EMBL/GenBank/DDBJ whole genome shotgun (WGS) entry which is preliminary data.</text>
</comment>
<accession>A0A9W4VYP6</accession>
<dbReference type="AlphaFoldDB" id="A0A9W4VYP6"/>
<dbReference type="InterPro" id="IPR011990">
    <property type="entry name" value="TPR-like_helical_dom_sf"/>
</dbReference>
<dbReference type="Gene3D" id="1.25.40.10">
    <property type="entry name" value="Tetratricopeptide repeat domain"/>
    <property type="match status" value="1"/>
</dbReference>
<dbReference type="Pfam" id="PF03695">
    <property type="entry name" value="UPF0149"/>
    <property type="match status" value="1"/>
</dbReference>
<dbReference type="RefSeq" id="WP_262977179.1">
    <property type="nucleotide sequence ID" value="NZ_CAMAPB010000054.1"/>
</dbReference>
<reference evidence="1" key="1">
    <citation type="submission" date="2022-07" db="EMBL/GenBank/DDBJ databases">
        <authorList>
            <person name="Criscuolo A."/>
        </authorList>
    </citation>
    <scope>NUCLEOTIDE SEQUENCE</scope>
    <source>
        <strain evidence="1">CIP103197</strain>
    </source>
</reference>
<name>A0A9W4VYP6_PSEHA</name>
<evidence type="ECO:0000313" key="2">
    <source>
        <dbReference type="Proteomes" id="UP001152447"/>
    </source>
</evidence>
<proteinExistence type="predicted"/>
<dbReference type="Proteomes" id="UP001152447">
    <property type="component" value="Unassembled WGS sequence"/>
</dbReference>
<sequence length="426" mass="49232">MSPAKIRSEVIKLSKLSVKQPDYYFIQGYFLGLGLLPDIIMPSQWQPDLLGEINFTTDAELKYLESLMENYNNSMQKVMSEDFKMPTKCSLSKTDYRDSLKANMPLPNYCKGALQALKFIDKRSLNKHQKEVLASLNEVLSAFSSEQAAVKKFASNQGLAQSFKKNYIYFVADALYNIRFIEDTRWSDEDEAVFNEQFLEEFAHQQHSNDFAAGKMIDDEVIDQLMEAILSDFTPSAFEPIEALLELFEGFITEQYIAQNQGHFWLIHETRPYMMLRSHRAQINALQGNIQLAIDEFETLLQLNPMDNQANRHWLMNCYIIKGQWQKLDAFLADFDSEELHATASRALSEFHKNGDSSQAKQYKKQLKQLNKHFIKLLTGQEKLKSDDFDFYSPGSKEEVGIYLNSLGKQAWIATEGSLFWLRKKI</sequence>
<dbReference type="InterPro" id="IPR011978">
    <property type="entry name" value="YgfB-like"/>
</dbReference>
<protein>
    <submittedName>
        <fullName evidence="1">Uncharacterized protein</fullName>
    </submittedName>
</protein>